<evidence type="ECO:0000256" key="2">
    <source>
        <dbReference type="ARBA" id="ARBA00023157"/>
    </source>
</evidence>
<dbReference type="PANTHER" id="PTHR32444:SF77">
    <property type="entry name" value="OS05G0163500 PROTEIN"/>
    <property type="match status" value="1"/>
</dbReference>
<protein>
    <recommendedName>
        <fullName evidence="3">S-locus glycoprotein domain-containing protein</fullName>
    </recommendedName>
</protein>
<evidence type="ECO:0000313" key="5">
    <source>
        <dbReference type="Proteomes" id="UP001231189"/>
    </source>
</evidence>
<dbReference type="AlphaFoldDB" id="A0AAD8TJW0"/>
<comment type="caution">
    <text evidence="4">The sequence shown here is derived from an EMBL/GenBank/DDBJ whole genome shotgun (WGS) entry which is preliminary data.</text>
</comment>
<keyword evidence="2" id="KW-1015">Disulfide bond</keyword>
<keyword evidence="5" id="KW-1185">Reference proteome</keyword>
<evidence type="ECO:0000259" key="3">
    <source>
        <dbReference type="Pfam" id="PF00954"/>
    </source>
</evidence>
<keyword evidence="1" id="KW-0732">Signal</keyword>
<name>A0AAD8TJW0_LOLMU</name>
<dbReference type="Pfam" id="PF00954">
    <property type="entry name" value="S_locus_glycop"/>
    <property type="match status" value="1"/>
</dbReference>
<feature type="domain" description="S-locus glycoprotein" evidence="3">
    <location>
        <begin position="10"/>
        <end position="117"/>
    </location>
</feature>
<dbReference type="PANTHER" id="PTHR32444">
    <property type="entry name" value="BULB-TYPE LECTIN DOMAIN-CONTAINING PROTEIN"/>
    <property type="match status" value="1"/>
</dbReference>
<organism evidence="4 5">
    <name type="scientific">Lolium multiflorum</name>
    <name type="common">Italian ryegrass</name>
    <name type="synonym">Lolium perenne subsp. multiflorum</name>
    <dbReference type="NCBI Taxonomy" id="4521"/>
    <lineage>
        <taxon>Eukaryota</taxon>
        <taxon>Viridiplantae</taxon>
        <taxon>Streptophyta</taxon>
        <taxon>Embryophyta</taxon>
        <taxon>Tracheophyta</taxon>
        <taxon>Spermatophyta</taxon>
        <taxon>Magnoliopsida</taxon>
        <taxon>Liliopsida</taxon>
        <taxon>Poales</taxon>
        <taxon>Poaceae</taxon>
        <taxon>BOP clade</taxon>
        <taxon>Pooideae</taxon>
        <taxon>Poodae</taxon>
        <taxon>Poeae</taxon>
        <taxon>Poeae Chloroplast Group 2 (Poeae type)</taxon>
        <taxon>Loliodinae</taxon>
        <taxon>Loliinae</taxon>
        <taxon>Lolium</taxon>
    </lineage>
</organism>
<sequence>MLWNSSVPYWSRGEWNGEYFSNVPEMTACHLFGFTFVDDDREVSFAYPLLDETITMYNFLDLVSGRRKVLAWHDATQDWVTVYTHPAAQCEVHAVCGPFTVCADNAPPPCGCMKGFTCGLGS</sequence>
<dbReference type="EMBL" id="JAUUTY010000002">
    <property type="protein sequence ID" value="KAK1683039.1"/>
    <property type="molecule type" value="Genomic_DNA"/>
</dbReference>
<evidence type="ECO:0000313" key="4">
    <source>
        <dbReference type="EMBL" id="KAK1683039.1"/>
    </source>
</evidence>
<dbReference type="InterPro" id="IPR000858">
    <property type="entry name" value="S_locus_glycoprot_dom"/>
</dbReference>
<evidence type="ECO:0000256" key="1">
    <source>
        <dbReference type="ARBA" id="ARBA00022729"/>
    </source>
</evidence>
<dbReference type="GO" id="GO:0048544">
    <property type="term" value="P:recognition of pollen"/>
    <property type="evidence" value="ECO:0007669"/>
    <property type="project" value="InterPro"/>
</dbReference>
<accession>A0AAD8TJW0</accession>
<proteinExistence type="predicted"/>
<gene>
    <name evidence="4" type="ORF">QYE76_043887</name>
</gene>
<reference evidence="4" key="1">
    <citation type="submission" date="2023-07" db="EMBL/GenBank/DDBJ databases">
        <title>A chromosome-level genome assembly of Lolium multiflorum.</title>
        <authorList>
            <person name="Chen Y."/>
            <person name="Copetti D."/>
            <person name="Kolliker R."/>
            <person name="Studer B."/>
        </authorList>
    </citation>
    <scope>NUCLEOTIDE SEQUENCE</scope>
    <source>
        <strain evidence="4">02402/16</strain>
        <tissue evidence="4">Leaf</tissue>
    </source>
</reference>
<dbReference type="Proteomes" id="UP001231189">
    <property type="component" value="Unassembled WGS sequence"/>
</dbReference>